<name>A0A2D0IKU8_9GAMM</name>
<dbReference type="RefSeq" id="WP_244208669.1">
    <property type="nucleotide sequence ID" value="NZ_CAWNOJ010000038.1"/>
</dbReference>
<sequence length="181" mass="20571">MPKSNLTFNPIPTLTIMQLDSINTKRDELIHLLYDCVESNASIGFIAPLEENEAEQYWQDVEADLISDHRLLLVAPEGENIAGSVQLSLCKKKNGLHRADVEKLMVHTAYRQRGLGRKLMNELEHLAKQHQRHLLVLDTRINDSASTLYRKCGFIEVGQIPNFVIDSNGEFSGTTYFYKSI</sequence>
<evidence type="ECO:0000313" key="7">
    <source>
        <dbReference type="Proteomes" id="UP000283568"/>
    </source>
</evidence>
<feature type="domain" description="N-acetyltransferase" evidence="3">
    <location>
        <begin position="32"/>
        <end position="181"/>
    </location>
</feature>
<evidence type="ECO:0000256" key="2">
    <source>
        <dbReference type="ARBA" id="ARBA00023315"/>
    </source>
</evidence>
<dbReference type="Gene3D" id="3.40.630.30">
    <property type="match status" value="1"/>
</dbReference>
<evidence type="ECO:0000313" key="5">
    <source>
        <dbReference type="EMBL" id="RKE92973.1"/>
    </source>
</evidence>
<dbReference type="Pfam" id="PF00583">
    <property type="entry name" value="Acetyltransf_1"/>
    <property type="match status" value="1"/>
</dbReference>
<evidence type="ECO:0000313" key="6">
    <source>
        <dbReference type="Proteomes" id="UP000225605"/>
    </source>
</evidence>
<keyword evidence="2" id="KW-0012">Acyltransferase</keyword>
<dbReference type="AlphaFoldDB" id="A0A2D0IKU8"/>
<dbReference type="InterPro" id="IPR016181">
    <property type="entry name" value="Acyl_CoA_acyltransferase"/>
</dbReference>
<dbReference type="GO" id="GO:0016747">
    <property type="term" value="F:acyltransferase activity, transferring groups other than amino-acyl groups"/>
    <property type="evidence" value="ECO:0007669"/>
    <property type="project" value="InterPro"/>
</dbReference>
<dbReference type="InterPro" id="IPR000182">
    <property type="entry name" value="GNAT_dom"/>
</dbReference>
<evidence type="ECO:0000313" key="4">
    <source>
        <dbReference type="EMBL" id="PHM22424.1"/>
    </source>
</evidence>
<dbReference type="EMBL" id="RAQI01000001">
    <property type="protein sequence ID" value="RKE92973.1"/>
    <property type="molecule type" value="Genomic_DNA"/>
</dbReference>
<dbReference type="CDD" id="cd04301">
    <property type="entry name" value="NAT_SF"/>
    <property type="match status" value="1"/>
</dbReference>
<accession>A0A2D0IKU8</accession>
<dbReference type="PROSITE" id="PS51186">
    <property type="entry name" value="GNAT"/>
    <property type="match status" value="1"/>
</dbReference>
<keyword evidence="7" id="KW-1185">Reference proteome</keyword>
<dbReference type="EMBL" id="NIBT01000026">
    <property type="protein sequence ID" value="PHM22424.1"/>
    <property type="molecule type" value="Genomic_DNA"/>
</dbReference>
<dbReference type="Proteomes" id="UP000283568">
    <property type="component" value="Unassembled WGS sequence"/>
</dbReference>
<gene>
    <name evidence="5" type="ORF">BDE27_0648</name>
    <name evidence="4" type="ORF">Xehl_03667</name>
</gene>
<dbReference type="SUPFAM" id="SSF55729">
    <property type="entry name" value="Acyl-CoA N-acyltransferases (Nat)"/>
    <property type="match status" value="1"/>
</dbReference>
<dbReference type="Proteomes" id="UP000225605">
    <property type="component" value="Unassembled WGS sequence"/>
</dbReference>
<comment type="caution">
    <text evidence="4">The sequence shown here is derived from an EMBL/GenBank/DDBJ whole genome shotgun (WGS) entry which is preliminary data.</text>
</comment>
<dbReference type="InterPro" id="IPR050832">
    <property type="entry name" value="Bact_Acetyltransf"/>
</dbReference>
<reference evidence="4 6" key="1">
    <citation type="journal article" date="2017" name="Nat. Microbiol.">
        <title>Natural product diversity associated with the nematode symbionts Photorhabdus and Xenorhabdus.</title>
        <authorList>
            <person name="Tobias N.J."/>
            <person name="Wolff H."/>
            <person name="Djahanschiri B."/>
            <person name="Grundmann F."/>
            <person name="Kronenwerth M."/>
            <person name="Shi Y.M."/>
            <person name="Simonyi S."/>
            <person name="Grun P."/>
            <person name="Shapiro-Ilan D."/>
            <person name="Pidot S.J."/>
            <person name="Stinear T.P."/>
            <person name="Ebersberger I."/>
            <person name="Bode H.B."/>
        </authorList>
    </citation>
    <scope>NUCLEOTIDE SEQUENCE [LARGE SCALE GENOMIC DNA]</scope>
    <source>
        <strain evidence="4 6">DSM 16337</strain>
    </source>
</reference>
<dbReference type="PANTHER" id="PTHR43877">
    <property type="entry name" value="AMINOALKYLPHOSPHONATE N-ACETYLTRANSFERASE-RELATED-RELATED"/>
    <property type="match status" value="1"/>
</dbReference>
<evidence type="ECO:0000259" key="3">
    <source>
        <dbReference type="PROSITE" id="PS51186"/>
    </source>
</evidence>
<proteinExistence type="predicted"/>
<keyword evidence="1 4" id="KW-0808">Transferase</keyword>
<reference evidence="5 7" key="2">
    <citation type="submission" date="2018-09" db="EMBL/GenBank/DDBJ databases">
        <title>Genomic Encyclopedia of Archaeal and Bacterial Type Strains, Phase II (KMG-II): from individual species to whole genera.</title>
        <authorList>
            <person name="Goeker M."/>
        </authorList>
    </citation>
    <scope>NUCLEOTIDE SEQUENCE [LARGE SCALE GENOMIC DNA]</scope>
    <source>
        <strain evidence="5 7">DSM 16337</strain>
    </source>
</reference>
<evidence type="ECO:0000256" key="1">
    <source>
        <dbReference type="ARBA" id="ARBA00022679"/>
    </source>
</evidence>
<protein>
    <submittedName>
        <fullName evidence="5">Acetyltransferase (GNAT) family protein</fullName>
    </submittedName>
    <submittedName>
        <fullName evidence="4">GNAT family acetyltransferase</fullName>
    </submittedName>
</protein>
<organism evidence="4 6">
    <name type="scientific">Xenorhabdus ehlersii</name>
    <dbReference type="NCBI Taxonomy" id="290111"/>
    <lineage>
        <taxon>Bacteria</taxon>
        <taxon>Pseudomonadati</taxon>
        <taxon>Pseudomonadota</taxon>
        <taxon>Gammaproteobacteria</taxon>
        <taxon>Enterobacterales</taxon>
        <taxon>Morganellaceae</taxon>
        <taxon>Xenorhabdus</taxon>
    </lineage>
</organism>